<evidence type="ECO:0000313" key="4">
    <source>
        <dbReference type="EMBL" id="RXH91302.1"/>
    </source>
</evidence>
<feature type="compositionally biased region" description="Basic and acidic residues" evidence="2">
    <location>
        <begin position="239"/>
        <end position="254"/>
    </location>
</feature>
<comment type="caution">
    <text evidence="4">The sequence shown here is derived from an EMBL/GenBank/DDBJ whole genome shotgun (WGS) entry which is preliminary data.</text>
</comment>
<evidence type="ECO:0000256" key="2">
    <source>
        <dbReference type="SAM" id="MobiDB-lite"/>
    </source>
</evidence>
<comment type="similarity">
    <text evidence="1">Belongs to the PITHD1 family.</text>
</comment>
<protein>
    <recommendedName>
        <fullName evidence="3">PITH domain-containing protein</fullName>
    </recommendedName>
</protein>
<dbReference type="InterPro" id="IPR010400">
    <property type="entry name" value="PITH_dom"/>
</dbReference>
<sequence>MACLHDHSCEDHDCSSGWTLYEHIDLPKVTALNEAVPGSVKSVFKAWEQRLNSSVRRLIGSYFLLQGHLESNEGDPELLVYIPFTSDVKIKSISVVGGVDGTSPSKMRAFINREGIDFSDAQGMQAIQEWDLVENFQGTLEYQTRYSKFQNVASITLHFPDSFGGDTTKIEYIGFKGEATKLKRDVVATIVYELRPNPSDHKLKVGVSHMLNEQVKRYLQSAVWDLGSEKMGKKSKSKAPREVKDDTVVEEEKPPSSVKKPTSEVDETSAKKRKKPETEKPETEKGEKSPSSAKKPASEIDDIFAAKKKKIGAGKATKPKENATGKPHKLKTKKKDKGIRDGGFGDLSSQPKKRTQDGLAVYTEDELGINNADAGNTPLCPFDCSCCF</sequence>
<dbReference type="InterPro" id="IPR045099">
    <property type="entry name" value="PITH1-like"/>
</dbReference>
<feature type="compositionally biased region" description="Basic residues" evidence="2">
    <location>
        <begin position="326"/>
        <end position="337"/>
    </location>
</feature>
<dbReference type="SUPFAM" id="SSF49785">
    <property type="entry name" value="Galactose-binding domain-like"/>
    <property type="match status" value="1"/>
</dbReference>
<name>A0A498JBZ4_MALDO</name>
<organism evidence="4 5">
    <name type="scientific">Malus domestica</name>
    <name type="common">Apple</name>
    <name type="synonym">Pyrus malus</name>
    <dbReference type="NCBI Taxonomy" id="3750"/>
    <lineage>
        <taxon>Eukaryota</taxon>
        <taxon>Viridiplantae</taxon>
        <taxon>Streptophyta</taxon>
        <taxon>Embryophyta</taxon>
        <taxon>Tracheophyta</taxon>
        <taxon>Spermatophyta</taxon>
        <taxon>Magnoliopsida</taxon>
        <taxon>eudicotyledons</taxon>
        <taxon>Gunneridae</taxon>
        <taxon>Pentapetalae</taxon>
        <taxon>rosids</taxon>
        <taxon>fabids</taxon>
        <taxon>Rosales</taxon>
        <taxon>Rosaceae</taxon>
        <taxon>Amygdaloideae</taxon>
        <taxon>Maleae</taxon>
        <taxon>Malus</taxon>
    </lineage>
</organism>
<feature type="region of interest" description="Disordered" evidence="2">
    <location>
        <begin position="229"/>
        <end position="357"/>
    </location>
</feature>
<evidence type="ECO:0000256" key="1">
    <source>
        <dbReference type="ARBA" id="ARBA00025788"/>
    </source>
</evidence>
<dbReference type="Proteomes" id="UP000290289">
    <property type="component" value="Chromosome 8"/>
</dbReference>
<dbReference type="PANTHER" id="PTHR12175">
    <property type="entry name" value="AD039 HT014 THIOREDOXIN FAMILY TRP26"/>
    <property type="match status" value="1"/>
</dbReference>
<dbReference type="GO" id="GO:0005737">
    <property type="term" value="C:cytoplasm"/>
    <property type="evidence" value="ECO:0007669"/>
    <property type="project" value="UniProtKB-ARBA"/>
</dbReference>
<proteinExistence type="inferred from homology"/>
<evidence type="ECO:0000313" key="5">
    <source>
        <dbReference type="Proteomes" id="UP000290289"/>
    </source>
</evidence>
<dbReference type="Pfam" id="PF08576">
    <property type="entry name" value="DUF1764"/>
    <property type="match status" value="1"/>
</dbReference>
<accession>A0A498JBZ4</accession>
<dbReference type="InterPro" id="IPR013885">
    <property type="entry name" value="DUF1764_euk"/>
</dbReference>
<reference evidence="4 5" key="1">
    <citation type="submission" date="2018-10" db="EMBL/GenBank/DDBJ databases">
        <title>A high-quality apple genome assembly.</title>
        <authorList>
            <person name="Hu J."/>
        </authorList>
    </citation>
    <scope>NUCLEOTIDE SEQUENCE [LARGE SCALE GENOMIC DNA]</scope>
    <source>
        <strain evidence="5">cv. HFTH1</strain>
        <tissue evidence="4">Young leaf</tissue>
    </source>
</reference>
<keyword evidence="5" id="KW-1185">Reference proteome</keyword>
<dbReference type="PROSITE" id="PS51532">
    <property type="entry name" value="PITH"/>
    <property type="match status" value="1"/>
</dbReference>
<dbReference type="EMBL" id="RDQH01000334">
    <property type="protein sequence ID" value="RXH91302.1"/>
    <property type="molecule type" value="Genomic_DNA"/>
</dbReference>
<feature type="compositionally biased region" description="Basic and acidic residues" evidence="2">
    <location>
        <begin position="276"/>
        <end position="288"/>
    </location>
</feature>
<dbReference type="InterPro" id="IPR037047">
    <property type="entry name" value="PITH_dom_sf"/>
</dbReference>
<dbReference type="PANTHER" id="PTHR12175:SF1">
    <property type="entry name" value="PITH DOMAIN-CONTAINING PROTEIN 1"/>
    <property type="match status" value="1"/>
</dbReference>
<dbReference type="InterPro" id="IPR008979">
    <property type="entry name" value="Galactose-bd-like_sf"/>
</dbReference>
<dbReference type="Pfam" id="PF06201">
    <property type="entry name" value="PITH"/>
    <property type="match status" value="1"/>
</dbReference>
<dbReference type="STRING" id="3750.A0A498JBZ4"/>
<dbReference type="Gene3D" id="2.60.120.470">
    <property type="entry name" value="PITH domain"/>
    <property type="match status" value="1"/>
</dbReference>
<evidence type="ECO:0000259" key="3">
    <source>
        <dbReference type="PROSITE" id="PS51532"/>
    </source>
</evidence>
<gene>
    <name evidence="4" type="ORF">DVH24_020325</name>
</gene>
<dbReference type="AlphaFoldDB" id="A0A498JBZ4"/>
<feature type="domain" description="PITH" evidence="3">
    <location>
        <begin position="9"/>
        <end position="195"/>
    </location>
</feature>